<reference evidence="1 2" key="1">
    <citation type="journal article" date="2020" name="Cell">
        <title>Large-Scale Comparative Analyses of Tick Genomes Elucidate Their Genetic Diversity and Vector Capacities.</title>
        <authorList>
            <consortium name="Tick Genome and Microbiome Consortium (TIGMIC)"/>
            <person name="Jia N."/>
            <person name="Wang J."/>
            <person name="Shi W."/>
            <person name="Du L."/>
            <person name="Sun Y."/>
            <person name="Zhan W."/>
            <person name="Jiang J.F."/>
            <person name="Wang Q."/>
            <person name="Zhang B."/>
            <person name="Ji P."/>
            <person name="Bell-Sakyi L."/>
            <person name="Cui X.M."/>
            <person name="Yuan T.T."/>
            <person name="Jiang B.G."/>
            <person name="Yang W.F."/>
            <person name="Lam T.T."/>
            <person name="Chang Q.C."/>
            <person name="Ding S.J."/>
            <person name="Wang X.J."/>
            <person name="Zhu J.G."/>
            <person name="Ruan X.D."/>
            <person name="Zhao L."/>
            <person name="Wei J.T."/>
            <person name="Ye R.Z."/>
            <person name="Que T.C."/>
            <person name="Du C.H."/>
            <person name="Zhou Y.H."/>
            <person name="Cheng J.X."/>
            <person name="Dai P.F."/>
            <person name="Guo W.B."/>
            <person name="Han X.H."/>
            <person name="Huang E.J."/>
            <person name="Li L.F."/>
            <person name="Wei W."/>
            <person name="Gao Y.C."/>
            <person name="Liu J.Z."/>
            <person name="Shao H.Z."/>
            <person name="Wang X."/>
            <person name="Wang C.C."/>
            <person name="Yang T.C."/>
            <person name="Huo Q.B."/>
            <person name="Li W."/>
            <person name="Chen H.Y."/>
            <person name="Chen S.E."/>
            <person name="Zhou L.G."/>
            <person name="Ni X.B."/>
            <person name="Tian J.H."/>
            <person name="Sheng Y."/>
            <person name="Liu T."/>
            <person name="Pan Y.S."/>
            <person name="Xia L.Y."/>
            <person name="Li J."/>
            <person name="Zhao F."/>
            <person name="Cao W.C."/>
        </authorList>
    </citation>
    <scope>NUCLEOTIDE SEQUENCE [LARGE SCALE GENOMIC DNA]</scope>
    <source>
        <strain evidence="1">Iper-2018</strain>
    </source>
</reference>
<evidence type="ECO:0000313" key="1">
    <source>
        <dbReference type="EMBL" id="KAG0417994.1"/>
    </source>
</evidence>
<keyword evidence="2" id="KW-1185">Reference proteome</keyword>
<organism evidence="1 2">
    <name type="scientific">Ixodes persulcatus</name>
    <name type="common">Taiga tick</name>
    <dbReference type="NCBI Taxonomy" id="34615"/>
    <lineage>
        <taxon>Eukaryota</taxon>
        <taxon>Metazoa</taxon>
        <taxon>Ecdysozoa</taxon>
        <taxon>Arthropoda</taxon>
        <taxon>Chelicerata</taxon>
        <taxon>Arachnida</taxon>
        <taxon>Acari</taxon>
        <taxon>Parasitiformes</taxon>
        <taxon>Ixodida</taxon>
        <taxon>Ixodoidea</taxon>
        <taxon>Ixodidae</taxon>
        <taxon>Ixodinae</taxon>
        <taxon>Ixodes</taxon>
    </lineage>
</organism>
<accession>A0AC60PDM5</accession>
<sequence>MVRHKFVVLTGRPGVGKTTLVKRAVESLTKHGASVSGFYTEELRENGRRIGFDVITTAGKRGPLARIRQLCGDEAGPSVGQYCVNLVSFEAVALESLQAPCDVVILDEVGKMELFSQRFQQRVQELILSPDRCILVTVPVAGGRPLPLVERIRGHQSATVIEINHDNRNHRLAEILSLIYDAIPLSCKQWYAAFTTRACWKHFHFSFYSRKDARLLQCIDRFGSHLSRATIQLNQFQNVNRTNAVQALSLLAKSPEARLSHLKISCTGENPLFYAGKEFVSALEGLFGRPNSRLVHVDLSGFPMMIDCCTVDVLSQNNPLLEHLNIQNNNLVCLVLPGCIVRLAQRCRQLRELHIHMCSFSREAMLCFLEANRVNLEHLSLKCRSGEAYTNSPQTDNDQLSSELWWKVRSMLPKLGVTLHFDQTCPLVVIPVIMKPEVPCKVLRLETFTIIHDMVLQAAETYSETLEKLILQAPPSVELENALLRLSTRCRKLKALHVFCPLTAGTIHAILEEHPFMKKSGLFTLRSERGTDGPWASDEKVDA</sequence>
<protein>
    <submittedName>
        <fullName evidence="1">Uncharacterized protein</fullName>
    </submittedName>
</protein>
<dbReference type="EMBL" id="JABSTQ010010779">
    <property type="protein sequence ID" value="KAG0417994.1"/>
    <property type="molecule type" value="Genomic_DNA"/>
</dbReference>
<comment type="caution">
    <text evidence="1">The sequence shown here is derived from an EMBL/GenBank/DDBJ whole genome shotgun (WGS) entry which is preliminary data.</text>
</comment>
<proteinExistence type="predicted"/>
<name>A0AC60PDM5_IXOPE</name>
<gene>
    <name evidence="1" type="ORF">HPB47_005203</name>
</gene>
<evidence type="ECO:0000313" key="2">
    <source>
        <dbReference type="Proteomes" id="UP000805193"/>
    </source>
</evidence>
<dbReference type="Proteomes" id="UP000805193">
    <property type="component" value="Unassembled WGS sequence"/>
</dbReference>